<dbReference type="STRING" id="888064.HMPREF9088_1222"/>
<evidence type="ECO:0000313" key="3">
    <source>
        <dbReference type="Proteomes" id="UP000010296"/>
    </source>
</evidence>
<comment type="caution">
    <text evidence="2">The sequence shown here is derived from an EMBL/GenBank/DDBJ whole genome shotgun (WGS) entry which is preliminary data.</text>
</comment>
<feature type="non-terminal residue" evidence="2">
    <location>
        <position position="134"/>
    </location>
</feature>
<dbReference type="HOGENOM" id="CLU_1900591_0_0_9"/>
<dbReference type="EMBL" id="AEPV01000042">
    <property type="protein sequence ID" value="EFU73936.1"/>
    <property type="molecule type" value="Genomic_DNA"/>
</dbReference>
<feature type="transmembrane region" description="Helical" evidence="1">
    <location>
        <begin position="34"/>
        <end position="53"/>
    </location>
</feature>
<proteinExistence type="predicted"/>
<dbReference type="Proteomes" id="UP000010296">
    <property type="component" value="Unassembled WGS sequence"/>
</dbReference>
<keyword evidence="3" id="KW-1185">Reference proteome</keyword>
<dbReference type="eggNOG" id="ENOG5032ZGM">
    <property type="taxonomic scope" value="Bacteria"/>
</dbReference>
<keyword evidence="1" id="KW-0812">Transmembrane</keyword>
<reference evidence="2 3" key="1">
    <citation type="submission" date="2010-12" db="EMBL/GenBank/DDBJ databases">
        <authorList>
            <person name="Muzny D."/>
            <person name="Qin X."/>
            <person name="Deng J."/>
            <person name="Jiang H."/>
            <person name="Liu Y."/>
            <person name="Qu J."/>
            <person name="Song X.-Z."/>
            <person name="Zhang L."/>
            <person name="Thornton R."/>
            <person name="Coyle M."/>
            <person name="Francisco L."/>
            <person name="Jackson L."/>
            <person name="Javaid M."/>
            <person name="Korchina V."/>
            <person name="Kovar C."/>
            <person name="Mata R."/>
            <person name="Mathew T."/>
            <person name="Ngo R."/>
            <person name="Nguyen L."/>
            <person name="Nguyen N."/>
            <person name="Okwuonu G."/>
            <person name="Ongeri F."/>
            <person name="Pham C."/>
            <person name="Simmons D."/>
            <person name="Wilczek-Boney K."/>
            <person name="Hale W."/>
            <person name="Jakkamsetti A."/>
            <person name="Pham P."/>
            <person name="Ruth R."/>
            <person name="San Lucas F."/>
            <person name="Warren J."/>
            <person name="Zhang J."/>
            <person name="Zhao Z."/>
            <person name="Zhou C."/>
            <person name="Zhu D."/>
            <person name="Lee S."/>
            <person name="Bess C."/>
            <person name="Blankenburg K."/>
            <person name="Forbes L."/>
            <person name="Fu Q."/>
            <person name="Gubbala S."/>
            <person name="Hirani K."/>
            <person name="Jayaseelan J.C."/>
            <person name="Lara F."/>
            <person name="Munidasa M."/>
            <person name="Palculict T."/>
            <person name="Patil S."/>
            <person name="Pu L.-L."/>
            <person name="Saada N."/>
            <person name="Tang L."/>
            <person name="Weissenberger G."/>
            <person name="Zhu Y."/>
            <person name="Hemphill L."/>
            <person name="Shang Y."/>
            <person name="Youmans B."/>
            <person name="Ayvaz T."/>
            <person name="Ross M."/>
            <person name="Santibanez J."/>
            <person name="Aqrawi P."/>
            <person name="Gross S."/>
            <person name="Joshi V."/>
            <person name="Fowler G."/>
            <person name="Nazareth L."/>
            <person name="Reid J."/>
            <person name="Worley K."/>
            <person name="Petrosino J."/>
            <person name="Highlander S."/>
            <person name="Gibbs R."/>
        </authorList>
    </citation>
    <scope>NUCLEOTIDE SEQUENCE [LARGE SCALE GENOMIC DNA]</scope>
    <source>
        <strain evidence="3">DSM 15952 / CCUG 50447 / LMG 22039 / TP 1.5</strain>
    </source>
</reference>
<accession>E6LFT2</accession>
<feature type="transmembrane region" description="Helical" evidence="1">
    <location>
        <begin position="65"/>
        <end position="89"/>
    </location>
</feature>
<dbReference type="InterPro" id="IPR014509">
    <property type="entry name" value="YjdF-like"/>
</dbReference>
<keyword evidence="1" id="KW-1133">Transmembrane helix</keyword>
<keyword evidence="1" id="KW-0472">Membrane</keyword>
<dbReference type="Pfam" id="PF09997">
    <property type="entry name" value="DUF2238"/>
    <property type="match status" value="1"/>
</dbReference>
<evidence type="ECO:0000313" key="2">
    <source>
        <dbReference type="EMBL" id="EFU73936.1"/>
    </source>
</evidence>
<dbReference type="AlphaFoldDB" id="E6LFT2"/>
<sequence length="134" mass="15448">MSTYHKVRWSLLAFSFLTLLATIREWFLSPASGMVVVIECLAGIALIFAPDMIRKVLHLYFPKATIYFYWFFLFMSVFLGSCLHLMDLIPFWDKILHGTSPMLLSMIGYGIITNGLQQVPTKNIPVWVFLLFGF</sequence>
<gene>
    <name evidence="2" type="ORF">HMPREF9088_1222</name>
</gene>
<name>E6LFT2_ENTI1</name>
<evidence type="ECO:0000256" key="1">
    <source>
        <dbReference type="SAM" id="Phobius"/>
    </source>
</evidence>
<protein>
    <submittedName>
        <fullName evidence="2">Uncharacterized protein</fullName>
    </submittedName>
</protein>
<organism evidence="2 3">
    <name type="scientific">Enterococcus italicus (strain DSM 15952 / CCUG 50447 / LMG 22039 / TP 1.5)</name>
    <dbReference type="NCBI Taxonomy" id="888064"/>
    <lineage>
        <taxon>Bacteria</taxon>
        <taxon>Bacillati</taxon>
        <taxon>Bacillota</taxon>
        <taxon>Bacilli</taxon>
        <taxon>Lactobacillales</taxon>
        <taxon>Enterococcaceae</taxon>
        <taxon>Enterococcus</taxon>
    </lineage>
</organism>